<dbReference type="PANTHER" id="PTHR32308">
    <property type="entry name" value="LYASE BETA SUBUNIT, PUTATIVE (AFU_ORTHOLOGUE AFUA_4G13030)-RELATED"/>
    <property type="match status" value="1"/>
</dbReference>
<dbReference type="Gene3D" id="3.20.20.60">
    <property type="entry name" value="Phosphoenolpyruvate-binding domains"/>
    <property type="match status" value="1"/>
</dbReference>
<dbReference type="GO" id="GO:0000287">
    <property type="term" value="F:magnesium ion binding"/>
    <property type="evidence" value="ECO:0007669"/>
    <property type="project" value="TreeGrafter"/>
</dbReference>
<dbReference type="EMBL" id="DXGD01000294">
    <property type="protein sequence ID" value="HIX00054.1"/>
    <property type="molecule type" value="Genomic_DNA"/>
</dbReference>
<dbReference type="AlphaFoldDB" id="A0A9D2A7E4"/>
<sequence>MSRPSTNEPRGDGAAFPLGPALLFCPGNRPDRFAKAAQRADAVILDLEDAVAPAGKAEARTAIHDHLREGADRERTVVRVNSSGSTEISADLAALAGTGVRWIMLAKAESAEDVDVVVRELPDARVIALCESARGIRRAEQIASHPSVVALMWGAEDLLADLGGTSSRTATGEYRQVAKHSRAEVLLSARSAGAAAIDSIYADIEDLDGVHTEALDAAASGFVAKACIHPGHVAQIKSGFAPAAEEVEYAQALLDELARRTGSSLPEAAADDGAFTFRGAMVDAPLIRHARRVLSRAQEARQ</sequence>
<keyword evidence="3 5" id="KW-0460">Magnesium</keyword>
<accession>A0A9D2A7E4</accession>
<dbReference type="InterPro" id="IPR005000">
    <property type="entry name" value="Aldolase/citrate-lyase_domain"/>
</dbReference>
<dbReference type="Proteomes" id="UP000824151">
    <property type="component" value="Unassembled WGS sequence"/>
</dbReference>
<dbReference type="SUPFAM" id="SSF51621">
    <property type="entry name" value="Phosphoenolpyruvate/pyruvate domain"/>
    <property type="match status" value="1"/>
</dbReference>
<evidence type="ECO:0000256" key="3">
    <source>
        <dbReference type="ARBA" id="ARBA00022842"/>
    </source>
</evidence>
<keyword evidence="2 5" id="KW-0479">Metal-binding</keyword>
<feature type="binding site" evidence="5">
    <location>
        <position position="131"/>
    </location>
    <ligand>
        <name>Mg(2+)</name>
        <dbReference type="ChEBI" id="CHEBI:18420"/>
    </ligand>
</feature>
<name>A0A9D2A7E4_9MICC</name>
<proteinExistence type="predicted"/>
<reference evidence="7" key="2">
    <citation type="submission" date="2021-04" db="EMBL/GenBank/DDBJ databases">
        <authorList>
            <person name="Gilroy R."/>
        </authorList>
    </citation>
    <scope>NUCLEOTIDE SEQUENCE</scope>
    <source>
        <strain evidence="7">ChiHejej3B27-3195</strain>
    </source>
</reference>
<dbReference type="InterPro" id="IPR011206">
    <property type="entry name" value="Citrate_lyase_beta/mcl1/mcl2"/>
</dbReference>
<evidence type="ECO:0000256" key="1">
    <source>
        <dbReference type="ARBA" id="ARBA00001946"/>
    </source>
</evidence>
<dbReference type="GO" id="GO:0006107">
    <property type="term" value="P:oxaloacetate metabolic process"/>
    <property type="evidence" value="ECO:0007669"/>
    <property type="project" value="TreeGrafter"/>
</dbReference>
<evidence type="ECO:0000256" key="4">
    <source>
        <dbReference type="PIRSR" id="PIRSR015582-1"/>
    </source>
</evidence>
<protein>
    <submittedName>
        <fullName evidence="7">CoA ester lyase</fullName>
    </submittedName>
</protein>
<comment type="caution">
    <text evidence="7">The sequence shown here is derived from an EMBL/GenBank/DDBJ whole genome shotgun (WGS) entry which is preliminary data.</text>
</comment>
<feature type="binding site" evidence="4">
    <location>
        <position position="79"/>
    </location>
    <ligand>
        <name>substrate</name>
    </ligand>
</feature>
<comment type="cofactor">
    <cofactor evidence="1">
        <name>Mg(2+)</name>
        <dbReference type="ChEBI" id="CHEBI:18420"/>
    </cofactor>
</comment>
<dbReference type="InterPro" id="IPR040442">
    <property type="entry name" value="Pyrv_kinase-like_dom_sf"/>
</dbReference>
<dbReference type="PIRSF" id="PIRSF015582">
    <property type="entry name" value="Cit_lyase_B"/>
    <property type="match status" value="1"/>
</dbReference>
<dbReference type="InterPro" id="IPR015813">
    <property type="entry name" value="Pyrv/PenolPyrv_kinase-like_dom"/>
</dbReference>
<evidence type="ECO:0000313" key="8">
    <source>
        <dbReference type="Proteomes" id="UP000824151"/>
    </source>
</evidence>
<feature type="domain" description="HpcH/HpaI aldolase/citrate lyase" evidence="6">
    <location>
        <begin position="22"/>
        <end position="230"/>
    </location>
</feature>
<feature type="binding site" evidence="5">
    <location>
        <position position="157"/>
    </location>
    <ligand>
        <name>Mg(2+)</name>
        <dbReference type="ChEBI" id="CHEBI:18420"/>
    </ligand>
</feature>
<feature type="binding site" evidence="4">
    <location>
        <position position="131"/>
    </location>
    <ligand>
        <name>substrate</name>
    </ligand>
</feature>
<dbReference type="Pfam" id="PF03328">
    <property type="entry name" value="HpcH_HpaI"/>
    <property type="match status" value="1"/>
</dbReference>
<organism evidence="7 8">
    <name type="scientific">Candidatus Nesterenkonia stercoripullorum</name>
    <dbReference type="NCBI Taxonomy" id="2838701"/>
    <lineage>
        <taxon>Bacteria</taxon>
        <taxon>Bacillati</taxon>
        <taxon>Actinomycetota</taxon>
        <taxon>Actinomycetes</taxon>
        <taxon>Micrococcales</taxon>
        <taxon>Micrococcaceae</taxon>
        <taxon>Nesterenkonia</taxon>
    </lineage>
</organism>
<dbReference type="GO" id="GO:0016829">
    <property type="term" value="F:lyase activity"/>
    <property type="evidence" value="ECO:0007669"/>
    <property type="project" value="UniProtKB-KW"/>
</dbReference>
<evidence type="ECO:0000256" key="5">
    <source>
        <dbReference type="PIRSR" id="PIRSR015582-2"/>
    </source>
</evidence>
<dbReference type="PANTHER" id="PTHR32308:SF10">
    <property type="entry name" value="CITRATE LYASE SUBUNIT BETA"/>
    <property type="match status" value="1"/>
</dbReference>
<evidence type="ECO:0000256" key="2">
    <source>
        <dbReference type="ARBA" id="ARBA00022723"/>
    </source>
</evidence>
<evidence type="ECO:0000313" key="7">
    <source>
        <dbReference type="EMBL" id="HIX00054.1"/>
    </source>
</evidence>
<gene>
    <name evidence="7" type="ORF">H9871_07900</name>
</gene>
<evidence type="ECO:0000259" key="6">
    <source>
        <dbReference type="Pfam" id="PF03328"/>
    </source>
</evidence>
<reference evidence="7" key="1">
    <citation type="journal article" date="2021" name="PeerJ">
        <title>Extensive microbial diversity within the chicken gut microbiome revealed by metagenomics and culture.</title>
        <authorList>
            <person name="Gilroy R."/>
            <person name="Ravi A."/>
            <person name="Getino M."/>
            <person name="Pursley I."/>
            <person name="Horton D.L."/>
            <person name="Alikhan N.F."/>
            <person name="Baker D."/>
            <person name="Gharbi K."/>
            <person name="Hall N."/>
            <person name="Watson M."/>
            <person name="Adriaenssens E.M."/>
            <person name="Foster-Nyarko E."/>
            <person name="Jarju S."/>
            <person name="Secka A."/>
            <person name="Antonio M."/>
            <person name="Oren A."/>
            <person name="Chaudhuri R.R."/>
            <person name="La Ragione R."/>
            <person name="Hildebrand F."/>
            <person name="Pallen M.J."/>
        </authorList>
    </citation>
    <scope>NUCLEOTIDE SEQUENCE</scope>
    <source>
        <strain evidence="7">ChiHejej3B27-3195</strain>
    </source>
</reference>
<keyword evidence="7" id="KW-0456">Lyase</keyword>